<dbReference type="AlphaFoldDB" id="A0A6A5YFD5"/>
<proteinExistence type="predicted"/>
<protein>
    <submittedName>
        <fullName evidence="1">Uncharacterized protein</fullName>
    </submittedName>
</protein>
<name>A0A6A5YFD5_9PLEO</name>
<dbReference type="EMBL" id="ML977370">
    <property type="protein sequence ID" value="KAF2105836.1"/>
    <property type="molecule type" value="Genomic_DNA"/>
</dbReference>
<gene>
    <name evidence="1" type="ORF">BDV96DRAFT_638551</name>
</gene>
<sequence>MEQATALHSRGLTDLPNELLLKIAECALTDGHGLEYYRIGCLLPGPQGVYRYATELPFNELSLVSRHFWNLTSDMAYVLNTVYIGAPHYVLKRMIAHASPHILISLRSVTLDLLVHHVSFSKQLLEHTTYFPRAKFLVKIQGWGFEYNPYAFANISRRWISTGERVEHQLQNLAVTEGDRNWDVKVPSLRADELEVMRRYLSPGDMTRVMGWLANEIVPKMGAKRSSQC</sequence>
<organism evidence="1 2">
    <name type="scientific">Lophiotrema nucula</name>
    <dbReference type="NCBI Taxonomy" id="690887"/>
    <lineage>
        <taxon>Eukaryota</taxon>
        <taxon>Fungi</taxon>
        <taxon>Dikarya</taxon>
        <taxon>Ascomycota</taxon>
        <taxon>Pezizomycotina</taxon>
        <taxon>Dothideomycetes</taxon>
        <taxon>Pleosporomycetidae</taxon>
        <taxon>Pleosporales</taxon>
        <taxon>Lophiotremataceae</taxon>
        <taxon>Lophiotrema</taxon>
    </lineage>
</organism>
<evidence type="ECO:0000313" key="2">
    <source>
        <dbReference type="Proteomes" id="UP000799770"/>
    </source>
</evidence>
<dbReference type="Proteomes" id="UP000799770">
    <property type="component" value="Unassembled WGS sequence"/>
</dbReference>
<keyword evidence="2" id="KW-1185">Reference proteome</keyword>
<evidence type="ECO:0000313" key="1">
    <source>
        <dbReference type="EMBL" id="KAF2105836.1"/>
    </source>
</evidence>
<reference evidence="1" key="1">
    <citation type="journal article" date="2020" name="Stud. Mycol.">
        <title>101 Dothideomycetes genomes: a test case for predicting lifestyles and emergence of pathogens.</title>
        <authorList>
            <person name="Haridas S."/>
            <person name="Albert R."/>
            <person name="Binder M."/>
            <person name="Bloem J."/>
            <person name="Labutti K."/>
            <person name="Salamov A."/>
            <person name="Andreopoulos B."/>
            <person name="Baker S."/>
            <person name="Barry K."/>
            <person name="Bills G."/>
            <person name="Bluhm B."/>
            <person name="Cannon C."/>
            <person name="Castanera R."/>
            <person name="Culley D."/>
            <person name="Daum C."/>
            <person name="Ezra D."/>
            <person name="Gonzalez J."/>
            <person name="Henrissat B."/>
            <person name="Kuo A."/>
            <person name="Liang C."/>
            <person name="Lipzen A."/>
            <person name="Lutzoni F."/>
            <person name="Magnuson J."/>
            <person name="Mondo S."/>
            <person name="Nolan M."/>
            <person name="Ohm R."/>
            <person name="Pangilinan J."/>
            <person name="Park H.-J."/>
            <person name="Ramirez L."/>
            <person name="Alfaro M."/>
            <person name="Sun H."/>
            <person name="Tritt A."/>
            <person name="Yoshinaga Y."/>
            <person name="Zwiers L.-H."/>
            <person name="Turgeon B."/>
            <person name="Goodwin S."/>
            <person name="Spatafora J."/>
            <person name="Crous P."/>
            <person name="Grigoriev I."/>
        </authorList>
    </citation>
    <scope>NUCLEOTIDE SEQUENCE</scope>
    <source>
        <strain evidence="1">CBS 627.86</strain>
    </source>
</reference>
<accession>A0A6A5YFD5</accession>